<dbReference type="PANTHER" id="PTHR45766:SF6">
    <property type="entry name" value="SWI_SNF-RELATED MATRIX-ASSOCIATED ACTIN-DEPENDENT REGULATOR OF CHROMATIN SUBFAMILY A-LIKE PROTEIN 1"/>
    <property type="match status" value="1"/>
</dbReference>
<dbReference type="AlphaFoldDB" id="A0A8J6NUW5"/>
<organism evidence="3 4">
    <name type="scientific">Candidatus Desulfatibia profunda</name>
    <dbReference type="NCBI Taxonomy" id="2841695"/>
    <lineage>
        <taxon>Bacteria</taxon>
        <taxon>Pseudomonadati</taxon>
        <taxon>Thermodesulfobacteriota</taxon>
        <taxon>Desulfobacteria</taxon>
        <taxon>Desulfobacterales</taxon>
        <taxon>Desulfobacterales incertae sedis</taxon>
        <taxon>Candidatus Desulfatibia</taxon>
    </lineage>
</organism>
<evidence type="ECO:0000259" key="2">
    <source>
        <dbReference type="PROSITE" id="PS51194"/>
    </source>
</evidence>
<feature type="non-terminal residue" evidence="3">
    <location>
        <position position="1"/>
    </location>
</feature>
<dbReference type="EMBL" id="JACNJH010000277">
    <property type="protein sequence ID" value="MBC8363235.1"/>
    <property type="molecule type" value="Genomic_DNA"/>
</dbReference>
<evidence type="ECO:0000313" key="3">
    <source>
        <dbReference type="EMBL" id="MBC8363235.1"/>
    </source>
</evidence>
<dbReference type="InterPro" id="IPR001650">
    <property type="entry name" value="Helicase_C-like"/>
</dbReference>
<dbReference type="Gene3D" id="3.40.50.300">
    <property type="entry name" value="P-loop containing nucleotide triphosphate hydrolases"/>
    <property type="match status" value="1"/>
</dbReference>
<accession>A0A8J6NUW5</accession>
<dbReference type="Pfam" id="PF00271">
    <property type="entry name" value="Helicase_C"/>
    <property type="match status" value="1"/>
</dbReference>
<gene>
    <name evidence="3" type="ORF">H8E23_17775</name>
</gene>
<dbReference type="InterPro" id="IPR049730">
    <property type="entry name" value="SNF2/RAD54-like_C"/>
</dbReference>
<keyword evidence="3" id="KW-0547">Nucleotide-binding</keyword>
<dbReference type="PROSITE" id="PS51194">
    <property type="entry name" value="HELICASE_CTER"/>
    <property type="match status" value="1"/>
</dbReference>
<reference evidence="3 4" key="1">
    <citation type="submission" date="2020-08" db="EMBL/GenBank/DDBJ databases">
        <title>Bridging the membrane lipid divide: bacteria of the FCB group superphylum have the potential to synthesize archaeal ether lipids.</title>
        <authorList>
            <person name="Villanueva L."/>
            <person name="Von Meijenfeldt F.A.B."/>
            <person name="Westbye A.B."/>
            <person name="Yadav S."/>
            <person name="Hopmans E.C."/>
            <person name="Dutilh B.E."/>
            <person name="Sinninghe Damste J.S."/>
        </authorList>
    </citation>
    <scope>NUCLEOTIDE SEQUENCE [LARGE SCALE GENOMIC DNA]</scope>
    <source>
        <strain evidence="3">NIOZ-UU30</strain>
    </source>
</reference>
<feature type="domain" description="Helicase C-terminal" evidence="2">
    <location>
        <begin position="186"/>
        <end position="348"/>
    </location>
</feature>
<comment type="caution">
    <text evidence="3">The sequence shown here is derived from an EMBL/GenBank/DDBJ whole genome shotgun (WGS) entry which is preliminary data.</text>
</comment>
<evidence type="ECO:0000313" key="4">
    <source>
        <dbReference type="Proteomes" id="UP000603434"/>
    </source>
</evidence>
<protein>
    <submittedName>
        <fullName evidence="3">SWF/SNF helicase family protein</fullName>
    </submittedName>
</protein>
<keyword evidence="3" id="KW-0347">Helicase</keyword>
<keyword evidence="1" id="KW-0378">Hydrolase</keyword>
<dbReference type="GO" id="GO:0004386">
    <property type="term" value="F:helicase activity"/>
    <property type="evidence" value="ECO:0007669"/>
    <property type="project" value="UniProtKB-KW"/>
</dbReference>
<name>A0A8J6NUW5_9BACT</name>
<dbReference type="Proteomes" id="UP000603434">
    <property type="component" value="Unassembled WGS sequence"/>
</dbReference>
<sequence>IDPKQPLKQVLVKLPDLMIRNNKQSVTDMRGNKLFQPVTVQDVQYSHSREEERFYTRLTEFILTGKAYAGGLQLGTQRSVMLVLTTMQKLAASSVAAVRRALEGRLDRLRNQEARRVLNQAELNDLWRKLVSDKDGEGIDPDLRATLEERIDELMEAIQLNPDEIPAIEELVSLASEVRNESRILKLVELVDSFSSDRSVLMFTEYKATQALIVSALTKRHGADQVTFINGDGALFGVLKKDGTVGMISSDRYEATRQFNSGKVRFLVSTEAGGEGIDLQARCYTLIHADLPWNPMRMHQRAGRLNRYGQKQAVEVFLLRNPATVEGRIWACLERKLERISLALAGAMADPEDIRLLVLGLASPAFHEQVASRSIGINTSRFDNWYDAETASFGGAEAIEVVRALIGNTASFDFATDAPGLPQVDLPDLLPFLRAALRFRGRRLEEKEDGTFMFLTPELWAQSHHTIRDRYIAHLDRNIRKENNDAVLLGAGHRVIEAALEDASGLSAFAASLPDLDNPLVLFSCQDDLSMPDAPIHRVIIGAELEKGNTWKPIKDWEILLHLNRIVERPDRPIMRSDISVAAPEALSSVEDARKVVENKIPSLNLPFQRPSLRLESVLWSV</sequence>
<dbReference type="SUPFAM" id="SSF52540">
    <property type="entry name" value="P-loop containing nucleoside triphosphate hydrolases"/>
    <property type="match status" value="1"/>
</dbReference>
<dbReference type="InterPro" id="IPR027417">
    <property type="entry name" value="P-loop_NTPase"/>
</dbReference>
<dbReference type="GO" id="GO:0016787">
    <property type="term" value="F:hydrolase activity"/>
    <property type="evidence" value="ECO:0007669"/>
    <property type="project" value="UniProtKB-KW"/>
</dbReference>
<evidence type="ECO:0000256" key="1">
    <source>
        <dbReference type="ARBA" id="ARBA00022801"/>
    </source>
</evidence>
<keyword evidence="3" id="KW-0067">ATP-binding</keyword>
<dbReference type="SMART" id="SM00490">
    <property type="entry name" value="HELICc"/>
    <property type="match status" value="1"/>
</dbReference>
<proteinExistence type="predicted"/>
<dbReference type="PANTHER" id="PTHR45766">
    <property type="entry name" value="DNA ANNEALING HELICASE AND ENDONUCLEASE ZRANB3 FAMILY MEMBER"/>
    <property type="match status" value="1"/>
</dbReference>
<dbReference type="CDD" id="cd18793">
    <property type="entry name" value="SF2_C_SNF"/>
    <property type="match status" value="1"/>
</dbReference>